<evidence type="ECO:0000256" key="1">
    <source>
        <dbReference type="SAM" id="Phobius"/>
    </source>
</evidence>
<evidence type="ECO:0000313" key="2">
    <source>
        <dbReference type="EMBL" id="CAH8246605.1"/>
    </source>
</evidence>
<name>A0ABM9G4V6_9BACL</name>
<reference evidence="2" key="1">
    <citation type="submission" date="2022-06" db="EMBL/GenBank/DDBJ databases">
        <authorList>
            <person name="Dietemann V."/>
            <person name="Ory F."/>
            <person name="Dainat B."/>
            <person name="Oberhansli S."/>
        </authorList>
    </citation>
    <scope>NUCLEOTIDE SEQUENCE</scope>
    <source>
        <strain evidence="2">Ena-SAMPLE-TAB-26-04-2022-14:26:32:270-5432</strain>
    </source>
</reference>
<feature type="transmembrane region" description="Helical" evidence="1">
    <location>
        <begin position="123"/>
        <end position="141"/>
    </location>
</feature>
<keyword evidence="1" id="KW-0472">Membrane</keyword>
<gene>
    <name evidence="2" type="ORF">WJ0W_003839</name>
</gene>
<organism evidence="2 3">
    <name type="scientific">Paenibacillus melissococcoides</name>
    <dbReference type="NCBI Taxonomy" id="2912268"/>
    <lineage>
        <taxon>Bacteria</taxon>
        <taxon>Bacillati</taxon>
        <taxon>Bacillota</taxon>
        <taxon>Bacilli</taxon>
        <taxon>Bacillales</taxon>
        <taxon>Paenibacillaceae</taxon>
        <taxon>Paenibacillus</taxon>
    </lineage>
</organism>
<accession>A0ABM9G4V6</accession>
<evidence type="ECO:0008006" key="4">
    <source>
        <dbReference type="Google" id="ProtNLM"/>
    </source>
</evidence>
<feature type="transmembrane region" description="Helical" evidence="1">
    <location>
        <begin position="36"/>
        <end position="55"/>
    </location>
</feature>
<evidence type="ECO:0000313" key="3">
    <source>
        <dbReference type="Proteomes" id="UP001154322"/>
    </source>
</evidence>
<dbReference type="RefSeq" id="WP_213429022.1">
    <property type="nucleotide sequence ID" value="NZ_AP031286.1"/>
</dbReference>
<proteinExistence type="predicted"/>
<protein>
    <recommendedName>
        <fullName evidence="4">YmcC</fullName>
    </recommendedName>
</protein>
<feature type="transmembrane region" description="Helical" evidence="1">
    <location>
        <begin position="153"/>
        <end position="173"/>
    </location>
</feature>
<comment type="caution">
    <text evidence="2">The sequence shown here is derived from an EMBL/GenBank/DDBJ whole genome shotgun (WGS) entry which is preliminary data.</text>
</comment>
<sequence>MNFVAWAIVASEIGFWVVIVLGLFARYVLKRQKLGLILLALTPVIDLILLVATSIDLYGGATATTAHALAAVYIGISIGFGKSMIAWADERFRYYVAKQGPKPLKRYGIDYAKHYLKSWIRHVLAYLIGAGLLFGLIYLINDAARTEALSGVLRLWTAILGIDLLITTSYFIWPKKEKASGSR</sequence>
<feature type="transmembrane region" description="Helical" evidence="1">
    <location>
        <begin position="6"/>
        <end position="29"/>
    </location>
</feature>
<keyword evidence="1" id="KW-1133">Transmembrane helix</keyword>
<dbReference type="Proteomes" id="UP001154322">
    <property type="component" value="Unassembled WGS sequence"/>
</dbReference>
<feature type="transmembrane region" description="Helical" evidence="1">
    <location>
        <begin position="67"/>
        <end position="88"/>
    </location>
</feature>
<keyword evidence="1" id="KW-0812">Transmembrane</keyword>
<dbReference type="EMBL" id="CALYLO010000005">
    <property type="protein sequence ID" value="CAH8246605.1"/>
    <property type="molecule type" value="Genomic_DNA"/>
</dbReference>
<keyword evidence="3" id="KW-1185">Reference proteome</keyword>